<dbReference type="KEGG" id="pph:Ppha_2343"/>
<dbReference type="SUPFAM" id="SSF47819">
    <property type="entry name" value="HRDC-like"/>
    <property type="match status" value="1"/>
</dbReference>
<feature type="domain" description="HRDC" evidence="1">
    <location>
        <begin position="73"/>
        <end position="153"/>
    </location>
</feature>
<gene>
    <name evidence="2" type="ordered locus">Ppha_2343</name>
</gene>
<accession>B4SEB8</accession>
<dbReference type="Pfam" id="PF00570">
    <property type="entry name" value="HRDC"/>
    <property type="match status" value="1"/>
</dbReference>
<dbReference type="HOGENOM" id="CLU_137324_0_0_10"/>
<name>B4SEB8_PELPB</name>
<reference evidence="2 3" key="1">
    <citation type="submission" date="2008-06" db="EMBL/GenBank/DDBJ databases">
        <title>Complete sequence of Pelodictyon phaeoclathratiforme BU-1.</title>
        <authorList>
            <consortium name="US DOE Joint Genome Institute"/>
            <person name="Lucas S."/>
            <person name="Copeland A."/>
            <person name="Lapidus A."/>
            <person name="Glavina del Rio T."/>
            <person name="Dalin E."/>
            <person name="Tice H."/>
            <person name="Bruce D."/>
            <person name="Goodwin L."/>
            <person name="Pitluck S."/>
            <person name="Schmutz J."/>
            <person name="Larimer F."/>
            <person name="Land M."/>
            <person name="Hauser L."/>
            <person name="Kyrpides N."/>
            <person name="Mikhailova N."/>
            <person name="Liu Z."/>
            <person name="Li T."/>
            <person name="Zhao F."/>
            <person name="Overmann J."/>
            <person name="Bryant D.A."/>
            <person name="Richardson P."/>
        </authorList>
    </citation>
    <scope>NUCLEOTIDE SEQUENCE [LARGE SCALE GENOMIC DNA]</scope>
    <source>
        <strain evidence="3">DSM 5477 / BU-1</strain>
    </source>
</reference>
<dbReference type="eggNOG" id="COG0514">
    <property type="taxonomic scope" value="Bacteria"/>
</dbReference>
<evidence type="ECO:0000313" key="2">
    <source>
        <dbReference type="EMBL" id="ACF44537.1"/>
    </source>
</evidence>
<dbReference type="SMART" id="SM00341">
    <property type="entry name" value="HRDC"/>
    <property type="match status" value="1"/>
</dbReference>
<sequence length="153" mass="17283">MQIKLFTISIGDSGGALQEMNTFLKAHKVLEIQHKLISNDNGANWCFCVRYIEQTFNPAHGSKAKVDYREMLDEPTFRKFSHLRAIRKKVAITEGVAAFIVFTDEELAELAKLEEITIKSMLGIKGIGEKKVERFAHYFMDKPETNETSGAVA</sequence>
<proteinExistence type="predicted"/>
<dbReference type="EMBL" id="CP001110">
    <property type="protein sequence ID" value="ACF44537.1"/>
    <property type="molecule type" value="Genomic_DNA"/>
</dbReference>
<dbReference type="Proteomes" id="UP000002724">
    <property type="component" value="Chromosome"/>
</dbReference>
<dbReference type="OrthoDB" id="1494766at2"/>
<evidence type="ECO:0000313" key="3">
    <source>
        <dbReference type="Proteomes" id="UP000002724"/>
    </source>
</evidence>
<dbReference type="InterPro" id="IPR044876">
    <property type="entry name" value="HRDC_dom_sf"/>
</dbReference>
<dbReference type="GO" id="GO:0000166">
    <property type="term" value="F:nucleotide binding"/>
    <property type="evidence" value="ECO:0007669"/>
    <property type="project" value="InterPro"/>
</dbReference>
<dbReference type="STRING" id="324925.Ppha_2343"/>
<dbReference type="RefSeq" id="WP_012509012.1">
    <property type="nucleotide sequence ID" value="NC_011060.1"/>
</dbReference>
<dbReference type="InterPro" id="IPR010997">
    <property type="entry name" value="HRDC-like_sf"/>
</dbReference>
<organism evidence="2 3">
    <name type="scientific">Pelodictyon phaeoclathratiforme (strain DSM 5477 / BU-1)</name>
    <dbReference type="NCBI Taxonomy" id="324925"/>
    <lineage>
        <taxon>Bacteria</taxon>
        <taxon>Pseudomonadati</taxon>
        <taxon>Chlorobiota</taxon>
        <taxon>Chlorobiia</taxon>
        <taxon>Chlorobiales</taxon>
        <taxon>Chlorobiaceae</taxon>
        <taxon>Chlorobium/Pelodictyon group</taxon>
        <taxon>Pelodictyon</taxon>
    </lineage>
</organism>
<evidence type="ECO:0000259" key="1">
    <source>
        <dbReference type="PROSITE" id="PS50967"/>
    </source>
</evidence>
<dbReference type="GO" id="GO:0003676">
    <property type="term" value="F:nucleic acid binding"/>
    <property type="evidence" value="ECO:0007669"/>
    <property type="project" value="InterPro"/>
</dbReference>
<dbReference type="InterPro" id="IPR002121">
    <property type="entry name" value="HRDC_dom"/>
</dbReference>
<keyword evidence="3" id="KW-1185">Reference proteome</keyword>
<protein>
    <submittedName>
        <fullName evidence="2">HRDC domain protein</fullName>
    </submittedName>
</protein>
<dbReference type="Gene3D" id="1.10.150.80">
    <property type="entry name" value="HRDC domain"/>
    <property type="match status" value="1"/>
</dbReference>
<dbReference type="PROSITE" id="PS50967">
    <property type="entry name" value="HRDC"/>
    <property type="match status" value="1"/>
</dbReference>
<dbReference type="AlphaFoldDB" id="B4SEB8"/>